<dbReference type="GO" id="GO:0005829">
    <property type="term" value="C:cytosol"/>
    <property type="evidence" value="ECO:0007669"/>
    <property type="project" value="TreeGrafter"/>
</dbReference>
<evidence type="ECO:0000256" key="6">
    <source>
        <dbReference type="ARBA" id="ARBA00022741"/>
    </source>
</evidence>
<dbReference type="FunFam" id="3.40.50.10050:FF:000001">
    <property type="entry name" value="Translation initiation factor IF-2"/>
    <property type="match status" value="1"/>
</dbReference>
<gene>
    <name evidence="9" type="primary">infB</name>
    <name evidence="14" type="ORF">EP47_00495</name>
</gene>
<feature type="domain" description="Tr-type G" evidence="13">
    <location>
        <begin position="381"/>
        <end position="548"/>
    </location>
</feature>
<dbReference type="EMBL" id="JNCF01000002">
    <property type="protein sequence ID" value="KGP64356.1"/>
    <property type="molecule type" value="Genomic_DNA"/>
</dbReference>
<dbReference type="Gene3D" id="3.30.56.50">
    <property type="entry name" value="Putative DNA-binding domain, N-terminal subdomain of bacterial translation initiation factor IF2"/>
    <property type="match status" value="1"/>
</dbReference>
<dbReference type="HAMAP" id="MF_00100_B">
    <property type="entry name" value="IF_2_B"/>
    <property type="match status" value="1"/>
</dbReference>
<evidence type="ECO:0000256" key="4">
    <source>
        <dbReference type="ARBA" id="ARBA00022490"/>
    </source>
</evidence>
<comment type="subcellular location">
    <subcellularLocation>
        <location evidence="1 9 11">Cytoplasm</location>
    </subcellularLocation>
</comment>
<dbReference type="GO" id="GO:0003743">
    <property type="term" value="F:translation initiation factor activity"/>
    <property type="evidence" value="ECO:0007669"/>
    <property type="project" value="UniProtKB-UniRule"/>
</dbReference>
<dbReference type="InterPro" id="IPR036925">
    <property type="entry name" value="TIF_IF2_dom3_sf"/>
</dbReference>
<dbReference type="AlphaFoldDB" id="A0A0A2SXA9"/>
<dbReference type="CDD" id="cd03702">
    <property type="entry name" value="IF2_mtIF2_II"/>
    <property type="match status" value="1"/>
</dbReference>
<dbReference type="PROSITE" id="PS51722">
    <property type="entry name" value="G_TR_2"/>
    <property type="match status" value="1"/>
</dbReference>
<dbReference type="Gene3D" id="3.40.50.10050">
    <property type="entry name" value="Translation initiation factor IF- 2, domain 3"/>
    <property type="match status" value="1"/>
</dbReference>
<reference evidence="14 15" key="1">
    <citation type="submission" date="2014-05" db="EMBL/GenBank/DDBJ databases">
        <authorList>
            <person name="Rizzardi K."/>
            <person name="Winiecka-Krusnell J."/>
            <person name="Ramliden M."/>
            <person name="Alm E."/>
            <person name="Andersson S."/>
            <person name="Byfors S."/>
        </authorList>
    </citation>
    <scope>NUCLEOTIDE SEQUENCE [LARGE SCALE GENOMIC DNA]</scope>
    <source>
        <strain evidence="14 15">LEGN</strain>
    </source>
</reference>
<feature type="region of interest" description="Disordered" evidence="12">
    <location>
        <begin position="212"/>
        <end position="284"/>
    </location>
</feature>
<dbReference type="InterPro" id="IPR005225">
    <property type="entry name" value="Small_GTP-bd"/>
</dbReference>
<dbReference type="STRING" id="1498499.EP47_00495"/>
<dbReference type="InterPro" id="IPR044145">
    <property type="entry name" value="IF2_II"/>
</dbReference>
<feature type="binding site" evidence="9">
    <location>
        <begin position="436"/>
        <end position="440"/>
    </location>
    <ligand>
        <name>GTP</name>
        <dbReference type="ChEBI" id="CHEBI:37565"/>
    </ligand>
</feature>
<dbReference type="FunFam" id="2.40.30.10:FF:000008">
    <property type="entry name" value="Translation initiation factor IF-2"/>
    <property type="match status" value="1"/>
</dbReference>
<evidence type="ECO:0000256" key="10">
    <source>
        <dbReference type="RuleBase" id="RU000644"/>
    </source>
</evidence>
<dbReference type="CDD" id="cd01887">
    <property type="entry name" value="IF2_eIF5B"/>
    <property type="match status" value="1"/>
</dbReference>
<accession>A0A0A2SXA9</accession>
<dbReference type="InterPro" id="IPR004161">
    <property type="entry name" value="EFTu-like_2"/>
</dbReference>
<dbReference type="SUPFAM" id="SSF52156">
    <property type="entry name" value="Initiation factor IF2/eIF5b, domain 3"/>
    <property type="match status" value="1"/>
</dbReference>
<keyword evidence="8 9" id="KW-0342">GTP-binding</keyword>
<keyword evidence="4 9" id="KW-0963">Cytoplasm</keyword>
<dbReference type="Pfam" id="PF22042">
    <property type="entry name" value="EF-G_D2"/>
    <property type="match status" value="1"/>
</dbReference>
<dbReference type="GO" id="GO:0003924">
    <property type="term" value="F:GTPase activity"/>
    <property type="evidence" value="ECO:0007669"/>
    <property type="project" value="UniProtKB-UniRule"/>
</dbReference>
<dbReference type="Pfam" id="PF04760">
    <property type="entry name" value="IF2_N"/>
    <property type="match status" value="2"/>
</dbReference>
<name>A0A0A2SXA9_9GAMM</name>
<keyword evidence="15" id="KW-1185">Reference proteome</keyword>
<evidence type="ECO:0000256" key="9">
    <source>
        <dbReference type="HAMAP-Rule" id="MF_00100"/>
    </source>
</evidence>
<organism evidence="14 15">
    <name type="scientific">Legionella norrlandica</name>
    <dbReference type="NCBI Taxonomy" id="1498499"/>
    <lineage>
        <taxon>Bacteria</taxon>
        <taxon>Pseudomonadati</taxon>
        <taxon>Pseudomonadota</taxon>
        <taxon>Gammaproteobacteria</taxon>
        <taxon>Legionellales</taxon>
        <taxon>Legionellaceae</taxon>
        <taxon>Legionella</taxon>
    </lineage>
</organism>
<dbReference type="InterPro" id="IPR027417">
    <property type="entry name" value="P-loop_NTPase"/>
</dbReference>
<feature type="compositionally biased region" description="Basic and acidic residues" evidence="12">
    <location>
        <begin position="274"/>
        <end position="284"/>
    </location>
</feature>
<dbReference type="InterPro" id="IPR015760">
    <property type="entry name" value="TIF_IF2"/>
</dbReference>
<dbReference type="GO" id="GO:0005525">
    <property type="term" value="F:GTP binding"/>
    <property type="evidence" value="ECO:0007669"/>
    <property type="project" value="UniProtKB-KW"/>
</dbReference>
<evidence type="ECO:0000256" key="5">
    <source>
        <dbReference type="ARBA" id="ARBA00022540"/>
    </source>
</evidence>
<dbReference type="RefSeq" id="WP_035886728.1">
    <property type="nucleotide sequence ID" value="NZ_JNCF01000002.1"/>
</dbReference>
<evidence type="ECO:0000256" key="8">
    <source>
        <dbReference type="ARBA" id="ARBA00023134"/>
    </source>
</evidence>
<comment type="function">
    <text evidence="9 10">One of the essential components for the initiation of protein synthesis. Protects formylmethionyl-tRNA from spontaneous hydrolysis and promotes its binding to the 30S ribosomal subunits. Also involved in the hydrolysis of GTP during the formation of the 70S ribosomal complex.</text>
</comment>
<feature type="compositionally biased region" description="Basic and acidic residues" evidence="12">
    <location>
        <begin position="165"/>
        <end position="185"/>
    </location>
</feature>
<dbReference type="SUPFAM" id="SSF50447">
    <property type="entry name" value="Translation proteins"/>
    <property type="match status" value="2"/>
</dbReference>
<dbReference type="InterPro" id="IPR006847">
    <property type="entry name" value="IF2_N"/>
</dbReference>
<dbReference type="PANTHER" id="PTHR43381:SF5">
    <property type="entry name" value="TR-TYPE G DOMAIN-CONTAINING PROTEIN"/>
    <property type="match status" value="1"/>
</dbReference>
<dbReference type="Gene3D" id="3.40.50.300">
    <property type="entry name" value="P-loop containing nucleotide triphosphate hydrolases"/>
    <property type="match status" value="1"/>
</dbReference>
<dbReference type="PANTHER" id="PTHR43381">
    <property type="entry name" value="TRANSLATION INITIATION FACTOR IF-2-RELATED"/>
    <property type="match status" value="1"/>
</dbReference>
<dbReference type="SUPFAM" id="SSF46955">
    <property type="entry name" value="Putative DNA-binding domain"/>
    <property type="match status" value="1"/>
</dbReference>
<evidence type="ECO:0000256" key="12">
    <source>
        <dbReference type="SAM" id="MobiDB-lite"/>
    </source>
</evidence>
<dbReference type="InterPro" id="IPR013575">
    <property type="entry name" value="IF2_assoc_dom_bac"/>
</dbReference>
<dbReference type="NCBIfam" id="TIGR00487">
    <property type="entry name" value="IF-2"/>
    <property type="match status" value="1"/>
</dbReference>
<evidence type="ECO:0000313" key="14">
    <source>
        <dbReference type="EMBL" id="KGP64356.1"/>
    </source>
</evidence>
<dbReference type="InterPro" id="IPR000795">
    <property type="entry name" value="T_Tr_GTP-bd_dom"/>
</dbReference>
<dbReference type="Pfam" id="PF08364">
    <property type="entry name" value="IF2_assoc"/>
    <property type="match status" value="1"/>
</dbReference>
<dbReference type="Pfam" id="PF00009">
    <property type="entry name" value="GTP_EFTU"/>
    <property type="match status" value="1"/>
</dbReference>
<keyword evidence="7 9" id="KW-0648">Protein biosynthesis</keyword>
<feature type="compositionally biased region" description="Acidic residues" evidence="12">
    <location>
        <begin position="147"/>
        <end position="156"/>
    </location>
</feature>
<comment type="similarity">
    <text evidence="2 9 10">Belongs to the TRAFAC class translation factor GTPase superfamily. Classic translation factor GTPase family. IF-2 subfamily.</text>
</comment>
<dbReference type="SUPFAM" id="SSF52540">
    <property type="entry name" value="P-loop containing nucleoside triphosphate hydrolases"/>
    <property type="match status" value="1"/>
</dbReference>
<evidence type="ECO:0000313" key="15">
    <source>
        <dbReference type="Proteomes" id="UP000054422"/>
    </source>
</evidence>
<feature type="compositionally biased region" description="Basic and acidic residues" evidence="12">
    <location>
        <begin position="212"/>
        <end position="222"/>
    </location>
</feature>
<sequence>MADVTVKQLAQVVGIPVERLLNQLQEAGLSFTDDQQTVNEEQKRILLNHLKGSSSRDIGAAPEKITLRRKSMSQVTVGHDIHSGKTVNIEVRKKKTFIKRSPVVEQPEAEVSVTPPALPSAASGETIHEAVPTEEISITSELPAEIPEVEESEETNATETVASVEECKETPIVEEGKGPEVKTEEGGEPLDILGPDVLEDTAEISEVIPSVSKKEEFKTEKSNKKKHIEPSDSDVSEFKKGKKKPKYQVFDRDDEEQEIHRRGGRSKFKKRKGTEKSDKYREAEESLTHGFALPTAPIVREVLIPETITVAELAKRMSVKAAEVIKIMISLGAMATINQVIDQETAVIVVEEMGHKPVVIKEDAIEAGLGEVISKGTKTESRAPVVTIMGHVDHGKTSLLDYIRRTKVAAGEAGGITQHIGAYHVSTPKGDVTFLDTPGHAAFTAMRARGAQATDIVVLIVAADDGVKPQTIEAIQHAKAAKVPIIVAINKMDKPDADPERVMNELSVHEVIPEAWGGDTMFVNISAKTGMGIDDLLDAILLQAEVLELNAVTDGAAKGVVIESRLDKGRGPVATVLVQSGTLHKGDILLAGFQYGRVRALVGDNGDLVDSAGPSIPVEVLGLSAIPHAGDEAVVVSDEKKAREVALFRQGKFRDVKLARRQKTSIEGIMENMTATESKVLNIVLKADVQGSLEAISDALVKLSTDEVKVEVISSGVGGITESDVHLAIASNAILIGFNVRADSTAKRLAEQESVSIHYYSVIYDIVDQIKGALTGMLAPQFKEEIIGIAEVRDVFRSPKLGAIAGCMVIEGAVKRNNPIRVLRSNVVIYEGTLESLRRFKDDVLEVRQGFECGIGVKNYNDVKPGDLIEVFETVEVQRDL</sequence>
<feature type="region of interest" description="Disordered" evidence="12">
    <location>
        <begin position="144"/>
        <end position="196"/>
    </location>
</feature>
<comment type="caution">
    <text evidence="14">The sequence shown here is derived from an EMBL/GenBank/DDBJ whole genome shotgun (WGS) entry which is preliminary data.</text>
</comment>
<dbReference type="Gene3D" id="2.40.30.10">
    <property type="entry name" value="Translation factors"/>
    <property type="match status" value="2"/>
</dbReference>
<evidence type="ECO:0000256" key="3">
    <source>
        <dbReference type="ARBA" id="ARBA00020675"/>
    </source>
</evidence>
<dbReference type="OrthoDB" id="9811804at2"/>
<dbReference type="InterPro" id="IPR023115">
    <property type="entry name" value="TIF_IF2_dom3"/>
</dbReference>
<dbReference type="CDD" id="cd03692">
    <property type="entry name" value="mtIF2_IVc"/>
    <property type="match status" value="1"/>
</dbReference>
<dbReference type="Pfam" id="PF03144">
    <property type="entry name" value="GTP_EFTU_D2"/>
    <property type="match status" value="1"/>
</dbReference>
<feature type="compositionally biased region" description="Basic residues" evidence="12">
    <location>
        <begin position="262"/>
        <end position="273"/>
    </location>
</feature>
<evidence type="ECO:0000256" key="1">
    <source>
        <dbReference type="ARBA" id="ARBA00004496"/>
    </source>
</evidence>
<dbReference type="InterPro" id="IPR000178">
    <property type="entry name" value="TF_IF2_bacterial-like"/>
</dbReference>
<dbReference type="InterPro" id="IPR009000">
    <property type="entry name" value="Transl_B-barrel_sf"/>
</dbReference>
<feature type="binding site" evidence="9">
    <location>
        <begin position="390"/>
        <end position="397"/>
    </location>
    <ligand>
        <name>GTP</name>
        <dbReference type="ChEBI" id="CHEBI:37565"/>
    </ligand>
</feature>
<evidence type="ECO:0000256" key="11">
    <source>
        <dbReference type="RuleBase" id="RU000645"/>
    </source>
</evidence>
<feature type="binding site" evidence="9">
    <location>
        <begin position="490"/>
        <end position="493"/>
    </location>
    <ligand>
        <name>GTP</name>
        <dbReference type="ChEBI" id="CHEBI:37565"/>
    </ligand>
</feature>
<keyword evidence="5 9" id="KW-0396">Initiation factor</keyword>
<keyword evidence="6 9" id="KW-0547">Nucleotide-binding</keyword>
<dbReference type="FunFam" id="2.40.30.10:FF:000007">
    <property type="entry name" value="Translation initiation factor IF-2"/>
    <property type="match status" value="1"/>
</dbReference>
<proteinExistence type="inferred from homology"/>
<dbReference type="FunFam" id="3.40.50.300:FF:000019">
    <property type="entry name" value="Translation initiation factor IF-2"/>
    <property type="match status" value="1"/>
</dbReference>
<dbReference type="InterPro" id="IPR053905">
    <property type="entry name" value="EF-G-like_DII"/>
</dbReference>
<dbReference type="Proteomes" id="UP000054422">
    <property type="component" value="Unassembled WGS sequence"/>
</dbReference>
<feature type="region of interest" description="G-domain" evidence="9">
    <location>
        <begin position="384"/>
        <end position="532"/>
    </location>
</feature>
<evidence type="ECO:0000259" key="13">
    <source>
        <dbReference type="PROSITE" id="PS51722"/>
    </source>
</evidence>
<dbReference type="PROSITE" id="PS01176">
    <property type="entry name" value="IF2"/>
    <property type="match status" value="1"/>
</dbReference>
<evidence type="ECO:0000256" key="7">
    <source>
        <dbReference type="ARBA" id="ARBA00022917"/>
    </source>
</evidence>
<protein>
    <recommendedName>
        <fullName evidence="3 9">Translation initiation factor IF-2</fullName>
    </recommendedName>
</protein>
<dbReference type="Pfam" id="PF11987">
    <property type="entry name" value="IF-2"/>
    <property type="match status" value="1"/>
</dbReference>
<dbReference type="InterPro" id="IPR009061">
    <property type="entry name" value="DNA-bd_dom_put_sf"/>
</dbReference>
<evidence type="ECO:0000256" key="2">
    <source>
        <dbReference type="ARBA" id="ARBA00007733"/>
    </source>
</evidence>
<dbReference type="NCBIfam" id="TIGR00231">
    <property type="entry name" value="small_GTP"/>
    <property type="match status" value="1"/>
</dbReference>